<proteinExistence type="predicted"/>
<evidence type="ECO:0000256" key="3">
    <source>
        <dbReference type="ARBA" id="ARBA00023015"/>
    </source>
</evidence>
<dbReference type="Pfam" id="PF02954">
    <property type="entry name" value="HTH_8"/>
    <property type="match status" value="1"/>
</dbReference>
<dbReference type="InterPro" id="IPR058031">
    <property type="entry name" value="AAA_lid_NorR"/>
</dbReference>
<keyword evidence="2" id="KW-0067">ATP-binding</keyword>
<accession>A0ABQ3IVB9</accession>
<dbReference type="InterPro" id="IPR027417">
    <property type="entry name" value="P-loop_NTPase"/>
</dbReference>
<organism evidence="6 7">
    <name type="scientific">Amycolatopsis deserti</name>
    <dbReference type="NCBI Taxonomy" id="185696"/>
    <lineage>
        <taxon>Bacteria</taxon>
        <taxon>Bacillati</taxon>
        <taxon>Actinomycetota</taxon>
        <taxon>Actinomycetes</taxon>
        <taxon>Pseudonocardiales</taxon>
        <taxon>Pseudonocardiaceae</taxon>
        <taxon>Amycolatopsis</taxon>
    </lineage>
</organism>
<dbReference type="Proteomes" id="UP000605897">
    <property type="component" value="Unassembled WGS sequence"/>
</dbReference>
<keyword evidence="1" id="KW-0547">Nucleotide-binding</keyword>
<dbReference type="SUPFAM" id="SSF52540">
    <property type="entry name" value="P-loop containing nucleoside triphosphate hydrolases"/>
    <property type="match status" value="1"/>
</dbReference>
<sequence>MESAALRPEIASSWRRAELSGLRPDAAVDRLTVEDIDRRSRLVLAAEPVLDQATRELADTAFGLVLADRDAWIVDRRFGERRLEATFDRIGVVPGTRFTEENTGTNSIATVFELRQGLAVHGHEHFIDSFKPFACYGHPITHPVTRRLEGVLDITCLADHANPLLGPFLRRAVADIEQRLLEGSRAAEQRMLAAYQAAALNRLRPVLVLGDDVVLANAAATDLLDAADHAVLRGLAMDAPFGVRQARSVRLSSGRVADVSFERITGASGVLFELEPPAVQAIPRRVTPRPVQRDFATYREQRTHVLISGEPGTGRSTVARELAGESALAVLDAVDAQHWAPTLDQLVASHTGLLVVENIALLPPDAAARLAAIMDRGDCWVALTGPSPPELTGPAADLASRCIARRELPPLRSRRDELPALVAAMLAEIGSTLRFVPRTLEVLAAQPWPGNLRELKALLRHIAAGRACGDVLPRDLPEAYQGSPKARHLTPIEQLEHDAIAAALRDCGGNKAHAAKLLGISRSTLHRRVRSLGLS</sequence>
<dbReference type="PROSITE" id="PS50045">
    <property type="entry name" value="SIGMA54_INTERACT_4"/>
    <property type="match status" value="1"/>
</dbReference>
<dbReference type="Gene3D" id="3.40.50.300">
    <property type="entry name" value="P-loop containing nucleotide triphosphate hydrolases"/>
    <property type="match status" value="1"/>
</dbReference>
<dbReference type="EMBL" id="BNAU01000002">
    <property type="protein sequence ID" value="GHE92450.1"/>
    <property type="molecule type" value="Genomic_DNA"/>
</dbReference>
<evidence type="ECO:0000259" key="5">
    <source>
        <dbReference type="PROSITE" id="PS50045"/>
    </source>
</evidence>
<dbReference type="InterPro" id="IPR029016">
    <property type="entry name" value="GAF-like_dom_sf"/>
</dbReference>
<dbReference type="InterPro" id="IPR002197">
    <property type="entry name" value="HTH_Fis"/>
</dbReference>
<dbReference type="InterPro" id="IPR009057">
    <property type="entry name" value="Homeodomain-like_sf"/>
</dbReference>
<dbReference type="Pfam" id="PF25601">
    <property type="entry name" value="AAA_lid_14"/>
    <property type="match status" value="1"/>
</dbReference>
<keyword evidence="4" id="KW-0804">Transcription</keyword>
<evidence type="ECO:0000256" key="1">
    <source>
        <dbReference type="ARBA" id="ARBA00022741"/>
    </source>
</evidence>
<evidence type="ECO:0000313" key="6">
    <source>
        <dbReference type="EMBL" id="GHE92450.1"/>
    </source>
</evidence>
<dbReference type="Gene3D" id="1.10.8.60">
    <property type="match status" value="1"/>
</dbReference>
<comment type="caution">
    <text evidence="6">The sequence shown here is derived from an EMBL/GenBank/DDBJ whole genome shotgun (WGS) entry which is preliminary data.</text>
</comment>
<name>A0ABQ3IVB9_9PSEU</name>
<feature type="domain" description="Sigma-54 factor interaction" evidence="5">
    <location>
        <begin position="407"/>
        <end position="464"/>
    </location>
</feature>
<dbReference type="InterPro" id="IPR002078">
    <property type="entry name" value="Sigma_54_int"/>
</dbReference>
<dbReference type="RefSeq" id="WP_191244779.1">
    <property type="nucleotide sequence ID" value="NZ_BNAU01000002.1"/>
</dbReference>
<dbReference type="PROSITE" id="PS00688">
    <property type="entry name" value="SIGMA54_INTERACT_3"/>
    <property type="match status" value="1"/>
</dbReference>
<evidence type="ECO:0000313" key="7">
    <source>
        <dbReference type="Proteomes" id="UP000605897"/>
    </source>
</evidence>
<dbReference type="PRINTS" id="PR01590">
    <property type="entry name" value="HTHFIS"/>
</dbReference>
<reference evidence="7" key="1">
    <citation type="journal article" date="2019" name="Int. J. Syst. Evol. Microbiol.">
        <title>The Global Catalogue of Microorganisms (GCM) 10K type strain sequencing project: providing services to taxonomists for standard genome sequencing and annotation.</title>
        <authorList>
            <consortium name="The Broad Institute Genomics Platform"/>
            <consortium name="The Broad Institute Genome Sequencing Center for Infectious Disease"/>
            <person name="Wu L."/>
            <person name="Ma J."/>
        </authorList>
    </citation>
    <scope>NUCLEOTIDE SEQUENCE [LARGE SCALE GENOMIC DNA]</scope>
    <source>
        <strain evidence="7">CGMCC 4.7677</strain>
    </source>
</reference>
<gene>
    <name evidence="6" type="ORF">GCM10017786_26390</name>
</gene>
<dbReference type="PANTHER" id="PTHR32071">
    <property type="entry name" value="TRANSCRIPTIONAL REGULATORY PROTEIN"/>
    <property type="match status" value="1"/>
</dbReference>
<dbReference type="SUPFAM" id="SSF46689">
    <property type="entry name" value="Homeodomain-like"/>
    <property type="match status" value="1"/>
</dbReference>
<dbReference type="Gene3D" id="3.30.450.40">
    <property type="match status" value="1"/>
</dbReference>
<dbReference type="Gene3D" id="1.10.10.60">
    <property type="entry name" value="Homeodomain-like"/>
    <property type="match status" value="1"/>
</dbReference>
<evidence type="ECO:0000256" key="4">
    <source>
        <dbReference type="ARBA" id="ARBA00023163"/>
    </source>
</evidence>
<evidence type="ECO:0000256" key="2">
    <source>
        <dbReference type="ARBA" id="ARBA00022840"/>
    </source>
</evidence>
<protein>
    <submittedName>
        <fullName evidence="6">Fis family transcriptional regulator</fullName>
    </submittedName>
</protein>
<dbReference type="InterPro" id="IPR025944">
    <property type="entry name" value="Sigma_54_int_dom_CS"/>
</dbReference>
<keyword evidence="3" id="KW-0805">Transcription regulation</keyword>
<keyword evidence="7" id="KW-1185">Reference proteome</keyword>